<dbReference type="Gene3D" id="1.10.10.10">
    <property type="entry name" value="Winged helix-like DNA-binding domain superfamily/Winged helix DNA-binding domain"/>
    <property type="match status" value="1"/>
</dbReference>
<evidence type="ECO:0000259" key="7">
    <source>
        <dbReference type="PROSITE" id="PS51755"/>
    </source>
</evidence>
<keyword evidence="9" id="KW-1185">Reference proteome</keyword>
<sequence>MSSNVTALRPHQIVTDPRSNAARAIDIQQAPEAETHAPTLRAVGAAETRGFVLYVGLDEAKAAADGTSLTELVQELRRLTAQLAPHATTHASVALAPKGAGGRDVDVVRLALGDRQALAEREAAKRAQLGLPQDIHAAQNEVVGVTIDTTRHRILIDGENIQATYTEFELLQALVLREGRAASRDELIDVVWHEGEEERPSERTIDVHIRRLRAKLGGYSDIIRTVRGQGYRFDRHADVEVLRRPSKSPDRI</sequence>
<evidence type="ECO:0000313" key="8">
    <source>
        <dbReference type="EMBL" id="MCT2042361.1"/>
    </source>
</evidence>
<feature type="domain" description="OmpR/PhoB-type" evidence="7">
    <location>
        <begin position="137"/>
        <end position="235"/>
    </location>
</feature>
<dbReference type="Pfam" id="PF00486">
    <property type="entry name" value="Trans_reg_C"/>
    <property type="match status" value="1"/>
</dbReference>
<keyword evidence="3" id="KW-0805">Transcription regulation</keyword>
<dbReference type="PANTHER" id="PTHR48111:SF1">
    <property type="entry name" value="TWO-COMPONENT RESPONSE REGULATOR ORR33"/>
    <property type="match status" value="1"/>
</dbReference>
<reference evidence="8 9" key="1">
    <citation type="submission" date="2022-04" db="EMBL/GenBank/DDBJ databases">
        <title>Human microbiome associated bacterial genomes.</title>
        <authorList>
            <person name="Sandstrom S."/>
            <person name="Salamzade R."/>
            <person name="Kalan L.R."/>
        </authorList>
    </citation>
    <scope>NUCLEOTIDE SEQUENCE [LARGE SCALE GENOMIC DNA]</scope>
    <source>
        <strain evidence="9">p3-SID1799</strain>
    </source>
</reference>
<dbReference type="Proteomes" id="UP001525379">
    <property type="component" value="Unassembled WGS sequence"/>
</dbReference>
<evidence type="ECO:0000256" key="1">
    <source>
        <dbReference type="ARBA" id="ARBA00022553"/>
    </source>
</evidence>
<protein>
    <submittedName>
        <fullName evidence="8">Winged helix-turn-helix domain-containing protein</fullName>
    </submittedName>
</protein>
<dbReference type="PANTHER" id="PTHR48111">
    <property type="entry name" value="REGULATOR OF RPOS"/>
    <property type="match status" value="1"/>
</dbReference>
<dbReference type="InterPro" id="IPR039420">
    <property type="entry name" value="WalR-like"/>
</dbReference>
<evidence type="ECO:0000256" key="3">
    <source>
        <dbReference type="ARBA" id="ARBA00023015"/>
    </source>
</evidence>
<keyword evidence="5" id="KW-0804">Transcription</keyword>
<dbReference type="EMBL" id="JALXSQ010000008">
    <property type="protein sequence ID" value="MCT2042361.1"/>
    <property type="molecule type" value="Genomic_DNA"/>
</dbReference>
<dbReference type="SUPFAM" id="SSF46894">
    <property type="entry name" value="C-terminal effector domain of the bipartite response regulators"/>
    <property type="match status" value="1"/>
</dbReference>
<evidence type="ECO:0000256" key="5">
    <source>
        <dbReference type="ARBA" id="ARBA00023163"/>
    </source>
</evidence>
<accession>A0ABT2HW63</accession>
<proteinExistence type="predicted"/>
<organism evidence="8 9">
    <name type="scientific">Pseudoclavibacter albus</name>
    <dbReference type="NCBI Taxonomy" id="272241"/>
    <lineage>
        <taxon>Bacteria</taxon>
        <taxon>Bacillati</taxon>
        <taxon>Actinomycetota</taxon>
        <taxon>Actinomycetes</taxon>
        <taxon>Micrococcales</taxon>
        <taxon>Microbacteriaceae</taxon>
        <taxon>Pseudoclavibacter</taxon>
    </lineage>
</organism>
<evidence type="ECO:0000256" key="2">
    <source>
        <dbReference type="ARBA" id="ARBA00023012"/>
    </source>
</evidence>
<dbReference type="SMART" id="SM00862">
    <property type="entry name" value="Trans_reg_C"/>
    <property type="match status" value="1"/>
</dbReference>
<feature type="DNA-binding region" description="OmpR/PhoB-type" evidence="6">
    <location>
        <begin position="137"/>
        <end position="235"/>
    </location>
</feature>
<keyword evidence="2" id="KW-0902">Two-component regulatory system</keyword>
<evidence type="ECO:0000256" key="6">
    <source>
        <dbReference type="PROSITE-ProRule" id="PRU01091"/>
    </source>
</evidence>
<dbReference type="InterPro" id="IPR036388">
    <property type="entry name" value="WH-like_DNA-bd_sf"/>
</dbReference>
<gene>
    <name evidence="8" type="ORF">M3D15_03275</name>
</gene>
<dbReference type="CDD" id="cd00383">
    <property type="entry name" value="trans_reg_C"/>
    <property type="match status" value="1"/>
</dbReference>
<evidence type="ECO:0000256" key="4">
    <source>
        <dbReference type="ARBA" id="ARBA00023125"/>
    </source>
</evidence>
<name>A0ABT2HW63_9MICO</name>
<keyword evidence="1" id="KW-0597">Phosphoprotein</keyword>
<dbReference type="InterPro" id="IPR001867">
    <property type="entry name" value="OmpR/PhoB-type_DNA-bd"/>
</dbReference>
<keyword evidence="4 6" id="KW-0238">DNA-binding</keyword>
<dbReference type="InterPro" id="IPR016032">
    <property type="entry name" value="Sig_transdc_resp-reg_C-effctor"/>
</dbReference>
<comment type="caution">
    <text evidence="8">The sequence shown here is derived from an EMBL/GenBank/DDBJ whole genome shotgun (WGS) entry which is preliminary data.</text>
</comment>
<dbReference type="RefSeq" id="WP_260103906.1">
    <property type="nucleotide sequence ID" value="NZ_JALXSQ010000008.1"/>
</dbReference>
<evidence type="ECO:0000313" key="9">
    <source>
        <dbReference type="Proteomes" id="UP001525379"/>
    </source>
</evidence>
<dbReference type="PROSITE" id="PS51755">
    <property type="entry name" value="OMPR_PHOB"/>
    <property type="match status" value="1"/>
</dbReference>